<name>A0A1H3GCE8_9PSEU</name>
<evidence type="ECO:0000313" key="2">
    <source>
        <dbReference type="Proteomes" id="UP000199529"/>
    </source>
</evidence>
<reference evidence="2" key="1">
    <citation type="submission" date="2016-10" db="EMBL/GenBank/DDBJ databases">
        <authorList>
            <person name="Varghese N."/>
            <person name="Submissions S."/>
        </authorList>
    </citation>
    <scope>NUCLEOTIDE SEQUENCE [LARGE SCALE GENOMIC DNA]</scope>
    <source>
        <strain evidence="2">CGMCC 4.3530</strain>
    </source>
</reference>
<proteinExistence type="predicted"/>
<dbReference type="EMBL" id="FNOK01000018">
    <property type="protein sequence ID" value="SDY00009.1"/>
    <property type="molecule type" value="Genomic_DNA"/>
</dbReference>
<sequence>MLAGVPLEYTTNAGVLFVSWRGGPTADMVAAELVQAADPDLPVTLRPARASAEFLHLSVGDLTVCLHPRDPTPDQPWAPRVGQHPNSRPWPWPWRLHDSGASYDTVLWTAGNVDSGGDEVAVVVRVSPSAATAAHSSWSESGFRVIDADYEVPDHASAETKRLWRQRTANAHIRLRYATTGWSDAEADEWLAGDGPHQRRPMISAVLLDERCIIRVDAGLRIVATVADGSPWVSAPWDVLPSALYSALSTRVADHLNPPEFLNVRRYGDAWSQVRFQLSSQLVAPGEHSYGPPRAFE</sequence>
<dbReference type="AlphaFoldDB" id="A0A1H3GCE8"/>
<accession>A0A1H3GCE8</accession>
<keyword evidence="2" id="KW-1185">Reference proteome</keyword>
<organism evidence="1 2">
    <name type="scientific">Saccharopolyspora shandongensis</name>
    <dbReference type="NCBI Taxonomy" id="418495"/>
    <lineage>
        <taxon>Bacteria</taxon>
        <taxon>Bacillati</taxon>
        <taxon>Actinomycetota</taxon>
        <taxon>Actinomycetes</taxon>
        <taxon>Pseudonocardiales</taxon>
        <taxon>Pseudonocardiaceae</taxon>
        <taxon>Saccharopolyspora</taxon>
    </lineage>
</organism>
<dbReference type="Proteomes" id="UP000199529">
    <property type="component" value="Unassembled WGS sequence"/>
</dbReference>
<protein>
    <submittedName>
        <fullName evidence="1">Uncharacterized protein</fullName>
    </submittedName>
</protein>
<gene>
    <name evidence="1" type="ORF">SAMN05216215_101898</name>
</gene>
<evidence type="ECO:0000313" key="1">
    <source>
        <dbReference type="EMBL" id="SDY00009.1"/>
    </source>
</evidence>